<evidence type="ECO:0000313" key="2">
    <source>
        <dbReference type="Proteomes" id="UP000784294"/>
    </source>
</evidence>
<reference evidence="1" key="1">
    <citation type="submission" date="2018-11" db="EMBL/GenBank/DDBJ databases">
        <authorList>
            <consortium name="Pathogen Informatics"/>
        </authorList>
    </citation>
    <scope>NUCLEOTIDE SEQUENCE</scope>
</reference>
<name>A0A3S5B8K2_9PLAT</name>
<proteinExistence type="predicted"/>
<comment type="caution">
    <text evidence="1">The sequence shown here is derived from an EMBL/GenBank/DDBJ whole genome shotgun (WGS) entry which is preliminary data.</text>
</comment>
<accession>A0A3S5B8K2</accession>
<protein>
    <submittedName>
        <fullName evidence="1">Uncharacterized protein</fullName>
    </submittedName>
</protein>
<keyword evidence="2" id="KW-1185">Reference proteome</keyword>
<gene>
    <name evidence="1" type="ORF">PXEA_LOCUS30420</name>
</gene>
<dbReference type="EMBL" id="CAAALY010253669">
    <property type="protein sequence ID" value="VEL36980.1"/>
    <property type="molecule type" value="Genomic_DNA"/>
</dbReference>
<dbReference type="Proteomes" id="UP000784294">
    <property type="component" value="Unassembled WGS sequence"/>
</dbReference>
<sequence>MLTSKLGSIPYMILIAPDLATVASLSSLISEASRIGDRFMYIVQLEFNQVDTMLPKLLKAVSHNLQKSCFSKLCSLTETQISLRGSTIFELYIFTRRRKISTSSPEDCLEYSVSMNVHIKPIDSRSRGIGRRLLVELTFESLQRTLSLEMEALRAGQMTSATHWIIMDMSQSTVSQEESAVVFWWKRPSNLFTENTFTRKGSN</sequence>
<organism evidence="1 2">
    <name type="scientific">Protopolystoma xenopodis</name>
    <dbReference type="NCBI Taxonomy" id="117903"/>
    <lineage>
        <taxon>Eukaryota</taxon>
        <taxon>Metazoa</taxon>
        <taxon>Spiralia</taxon>
        <taxon>Lophotrochozoa</taxon>
        <taxon>Platyhelminthes</taxon>
        <taxon>Monogenea</taxon>
        <taxon>Polyopisthocotylea</taxon>
        <taxon>Polystomatidea</taxon>
        <taxon>Polystomatidae</taxon>
        <taxon>Protopolystoma</taxon>
    </lineage>
</organism>
<dbReference type="AlphaFoldDB" id="A0A3S5B8K2"/>
<evidence type="ECO:0000313" key="1">
    <source>
        <dbReference type="EMBL" id="VEL36980.1"/>
    </source>
</evidence>